<dbReference type="AlphaFoldDB" id="A0A7J6N3E1"/>
<accession>A0A7J6N3E1</accession>
<dbReference type="OrthoDB" id="456545at2759"/>
<protein>
    <submittedName>
        <fullName evidence="1">Uncharacterized protein</fullName>
    </submittedName>
</protein>
<evidence type="ECO:0000313" key="2">
    <source>
        <dbReference type="Proteomes" id="UP000541610"/>
    </source>
</evidence>
<sequence length="126" mass="14543">MKDSPTKRGEMTITYEAVCKTPVPGGDVDLRYRRDIITSSSPGPLYRYNDLYNSYDLSDGGDPLENWKRDVKKTCDFELKETDMTYFQRNDRRDVYFTLISGKNAVLSRISSTLSSWTRFFGPANQ</sequence>
<dbReference type="EMBL" id="JABANP010000922">
    <property type="protein sequence ID" value="KAF4678246.1"/>
    <property type="molecule type" value="Genomic_DNA"/>
</dbReference>
<reference evidence="1 2" key="1">
    <citation type="submission" date="2020-04" db="EMBL/GenBank/DDBJ databases">
        <title>Perkinsus olseni comparative genomics.</title>
        <authorList>
            <person name="Bogema D.R."/>
        </authorList>
    </citation>
    <scope>NUCLEOTIDE SEQUENCE [LARGE SCALE GENOMIC DNA]</scope>
    <source>
        <strain evidence="1">00978-12</strain>
    </source>
</reference>
<name>A0A7J6N3E1_PEROL</name>
<organism evidence="1 2">
    <name type="scientific">Perkinsus olseni</name>
    <name type="common">Perkinsus atlanticus</name>
    <dbReference type="NCBI Taxonomy" id="32597"/>
    <lineage>
        <taxon>Eukaryota</taxon>
        <taxon>Sar</taxon>
        <taxon>Alveolata</taxon>
        <taxon>Perkinsozoa</taxon>
        <taxon>Perkinsea</taxon>
        <taxon>Perkinsida</taxon>
        <taxon>Perkinsidae</taxon>
        <taxon>Perkinsus</taxon>
    </lineage>
</organism>
<proteinExistence type="predicted"/>
<evidence type="ECO:0000313" key="1">
    <source>
        <dbReference type="EMBL" id="KAF4678246.1"/>
    </source>
</evidence>
<gene>
    <name evidence="1" type="ORF">FOZ60_016893</name>
</gene>
<dbReference type="Proteomes" id="UP000541610">
    <property type="component" value="Unassembled WGS sequence"/>
</dbReference>
<comment type="caution">
    <text evidence="1">The sequence shown here is derived from an EMBL/GenBank/DDBJ whole genome shotgun (WGS) entry which is preliminary data.</text>
</comment>